<dbReference type="InterPro" id="IPR009057">
    <property type="entry name" value="Homeodomain-like_sf"/>
</dbReference>
<evidence type="ECO:0000256" key="3">
    <source>
        <dbReference type="ARBA" id="ARBA00023163"/>
    </source>
</evidence>
<dbReference type="InterPro" id="IPR020449">
    <property type="entry name" value="Tscrpt_reg_AraC-type_HTH"/>
</dbReference>
<evidence type="ECO:0000256" key="1">
    <source>
        <dbReference type="ARBA" id="ARBA00023015"/>
    </source>
</evidence>
<proteinExistence type="predicted"/>
<keyword evidence="3" id="KW-0804">Transcription</keyword>
<dbReference type="PANTHER" id="PTHR47894:SF1">
    <property type="entry name" value="HTH-TYPE TRANSCRIPTIONAL REGULATOR VQSM"/>
    <property type="match status" value="1"/>
</dbReference>
<dbReference type="Pfam" id="PF12833">
    <property type="entry name" value="HTH_18"/>
    <property type="match status" value="1"/>
</dbReference>
<keyword evidence="1" id="KW-0805">Transcription regulation</keyword>
<gene>
    <name evidence="5" type="ORF">DB31_6839</name>
</gene>
<dbReference type="InterPro" id="IPR018060">
    <property type="entry name" value="HTH_AraC"/>
</dbReference>
<evidence type="ECO:0000259" key="4">
    <source>
        <dbReference type="PROSITE" id="PS01124"/>
    </source>
</evidence>
<comment type="caution">
    <text evidence="5">The sequence shown here is derived from an EMBL/GenBank/DDBJ whole genome shotgun (WGS) entry which is preliminary data.</text>
</comment>
<dbReference type="PATRIC" id="fig|394096.3.peg.2884"/>
<dbReference type="STRING" id="394096.DB31_6839"/>
<organism evidence="5 6">
    <name type="scientific">Hyalangium minutum</name>
    <dbReference type="NCBI Taxonomy" id="394096"/>
    <lineage>
        <taxon>Bacteria</taxon>
        <taxon>Pseudomonadati</taxon>
        <taxon>Myxococcota</taxon>
        <taxon>Myxococcia</taxon>
        <taxon>Myxococcales</taxon>
        <taxon>Cystobacterineae</taxon>
        <taxon>Archangiaceae</taxon>
        <taxon>Hyalangium</taxon>
    </lineage>
</organism>
<name>A0A085WMM4_9BACT</name>
<dbReference type="GO" id="GO:0005829">
    <property type="term" value="C:cytosol"/>
    <property type="evidence" value="ECO:0007669"/>
    <property type="project" value="TreeGrafter"/>
</dbReference>
<dbReference type="GO" id="GO:0003700">
    <property type="term" value="F:DNA-binding transcription factor activity"/>
    <property type="evidence" value="ECO:0007669"/>
    <property type="project" value="InterPro"/>
</dbReference>
<evidence type="ECO:0000256" key="2">
    <source>
        <dbReference type="ARBA" id="ARBA00023125"/>
    </source>
</evidence>
<dbReference type="PANTHER" id="PTHR47894">
    <property type="entry name" value="HTH-TYPE TRANSCRIPTIONAL REGULATOR GADX"/>
    <property type="match status" value="1"/>
</dbReference>
<dbReference type="Pfam" id="PF12625">
    <property type="entry name" value="Arabinose_bd"/>
    <property type="match status" value="1"/>
</dbReference>
<accession>A0A085WMM4</accession>
<sequence length="327" mass="36857">MVFVRMLTQAAAARGVRVDDLLEHHGVNPSLLEALDSRVPHALLVDLWEQVPRRLNDAALGLRLAQAVPLGAFDLVEYCMRNSPDLATCYQKLTRWQRLLHDGARYHLEVEGDMARISHRPPLEVPPHAVDFILAKLLRIGQQLTGVAFSPRGVALPYPRPSDDLEHTRVFGASVRFSQPYTCLELDRAVLELPIQGTDPNLAAVLDRFAQTRIEGLPRALDLVDELGERIRKALRGTVPDAATLARQMGMSARTLSRRLHERGLTYQEVLDQARRELALRHVLNKDLKLLEVAFLLGFSEVSNFYRAFRRWTGTTPAAYRRESLGV</sequence>
<dbReference type="SMART" id="SM00342">
    <property type="entry name" value="HTH_ARAC"/>
    <property type="match status" value="1"/>
</dbReference>
<dbReference type="InterPro" id="IPR032687">
    <property type="entry name" value="AraC-type_N"/>
</dbReference>
<evidence type="ECO:0000313" key="6">
    <source>
        <dbReference type="Proteomes" id="UP000028725"/>
    </source>
</evidence>
<dbReference type="GO" id="GO:0000976">
    <property type="term" value="F:transcription cis-regulatory region binding"/>
    <property type="evidence" value="ECO:0007669"/>
    <property type="project" value="TreeGrafter"/>
</dbReference>
<keyword evidence="6" id="KW-1185">Reference proteome</keyword>
<dbReference type="Gene3D" id="1.10.10.60">
    <property type="entry name" value="Homeodomain-like"/>
    <property type="match status" value="1"/>
</dbReference>
<dbReference type="Proteomes" id="UP000028725">
    <property type="component" value="Unassembled WGS sequence"/>
</dbReference>
<keyword evidence="2" id="KW-0238">DNA-binding</keyword>
<dbReference type="PRINTS" id="PR00032">
    <property type="entry name" value="HTHARAC"/>
</dbReference>
<dbReference type="AlphaFoldDB" id="A0A085WMM4"/>
<dbReference type="SUPFAM" id="SSF46689">
    <property type="entry name" value="Homeodomain-like"/>
    <property type="match status" value="1"/>
</dbReference>
<dbReference type="EMBL" id="JMCB01000005">
    <property type="protein sequence ID" value="KFE68937.1"/>
    <property type="molecule type" value="Genomic_DNA"/>
</dbReference>
<feature type="domain" description="HTH araC/xylS-type" evidence="4">
    <location>
        <begin position="225"/>
        <end position="323"/>
    </location>
</feature>
<evidence type="ECO:0000313" key="5">
    <source>
        <dbReference type="EMBL" id="KFE68937.1"/>
    </source>
</evidence>
<dbReference type="PROSITE" id="PS01124">
    <property type="entry name" value="HTH_ARAC_FAMILY_2"/>
    <property type="match status" value="1"/>
</dbReference>
<reference evidence="5 6" key="1">
    <citation type="submission" date="2014-04" db="EMBL/GenBank/DDBJ databases">
        <title>Genome assembly of Hyalangium minutum DSM 14724.</title>
        <authorList>
            <person name="Sharma G."/>
            <person name="Subramanian S."/>
        </authorList>
    </citation>
    <scope>NUCLEOTIDE SEQUENCE [LARGE SCALE GENOMIC DNA]</scope>
    <source>
        <strain evidence="5 6">DSM 14724</strain>
    </source>
</reference>
<protein>
    <submittedName>
        <fullName evidence="5">Transcriptional regulator, AraC family protein</fullName>
    </submittedName>
</protein>